<dbReference type="PROSITE" id="PS51998">
    <property type="entry name" value="DEK_C"/>
    <property type="match status" value="1"/>
</dbReference>
<feature type="domain" description="Tyrosine specific protein phosphatases" evidence="11">
    <location>
        <begin position="364"/>
        <end position="418"/>
    </location>
</feature>
<feature type="compositionally biased region" description="Basic and acidic residues" evidence="9">
    <location>
        <begin position="760"/>
        <end position="774"/>
    </location>
</feature>
<evidence type="ECO:0000259" key="12">
    <source>
        <dbReference type="PROSITE" id="PS51998"/>
    </source>
</evidence>
<dbReference type="SMART" id="SM00195">
    <property type="entry name" value="DSPc"/>
    <property type="match status" value="1"/>
</dbReference>
<evidence type="ECO:0000259" key="11">
    <source>
        <dbReference type="PROSITE" id="PS50056"/>
    </source>
</evidence>
<dbReference type="GO" id="GO:0005856">
    <property type="term" value="C:cytoskeleton"/>
    <property type="evidence" value="ECO:0007669"/>
    <property type="project" value="UniProtKB-SubCell"/>
</dbReference>
<feature type="compositionally biased region" description="Pro residues" evidence="9">
    <location>
        <begin position="1308"/>
        <end position="1318"/>
    </location>
</feature>
<evidence type="ECO:0000313" key="13">
    <source>
        <dbReference type="EMBL" id="KAK8739894.1"/>
    </source>
</evidence>
<dbReference type="GO" id="GO:0003779">
    <property type="term" value="F:actin binding"/>
    <property type="evidence" value="ECO:0007669"/>
    <property type="project" value="InterPro"/>
</dbReference>
<comment type="subcellular location">
    <subcellularLocation>
        <location evidence="1">Cytoplasm</location>
        <location evidence="1">Cytoskeleton</location>
    </subcellularLocation>
</comment>
<dbReference type="Gene3D" id="3.90.190.10">
    <property type="entry name" value="Protein tyrosine phosphatase superfamily"/>
    <property type="match status" value="1"/>
</dbReference>
<keyword evidence="6" id="KW-0904">Protein phosphatase</keyword>
<dbReference type="GO" id="GO:0030837">
    <property type="term" value="P:negative regulation of actin filament polymerization"/>
    <property type="evidence" value="ECO:0007669"/>
    <property type="project" value="InterPro"/>
</dbReference>
<dbReference type="SUPFAM" id="SSF52799">
    <property type="entry name" value="(Phosphotyrosine protein) phosphatases II"/>
    <property type="match status" value="1"/>
</dbReference>
<organism evidence="13 14">
    <name type="scientific">Cherax quadricarinatus</name>
    <name type="common">Australian red claw crayfish</name>
    <dbReference type="NCBI Taxonomy" id="27406"/>
    <lineage>
        <taxon>Eukaryota</taxon>
        <taxon>Metazoa</taxon>
        <taxon>Ecdysozoa</taxon>
        <taxon>Arthropoda</taxon>
        <taxon>Crustacea</taxon>
        <taxon>Multicrustacea</taxon>
        <taxon>Malacostraca</taxon>
        <taxon>Eumalacostraca</taxon>
        <taxon>Eucarida</taxon>
        <taxon>Decapoda</taxon>
        <taxon>Pleocyemata</taxon>
        <taxon>Astacidea</taxon>
        <taxon>Parastacoidea</taxon>
        <taxon>Parastacidae</taxon>
        <taxon>Cherax</taxon>
    </lineage>
</organism>
<dbReference type="GO" id="GO:0004722">
    <property type="term" value="F:protein serine/threonine phosphatase activity"/>
    <property type="evidence" value="ECO:0007669"/>
    <property type="project" value="UniProtKB-EC"/>
</dbReference>
<dbReference type="InterPro" id="IPR000340">
    <property type="entry name" value="Dual-sp_phosphatase_cat-dom"/>
</dbReference>
<dbReference type="FunFam" id="3.90.190.10:FF:000004">
    <property type="entry name" value="Protein phosphatase Slingshot homolog 2"/>
    <property type="match status" value="1"/>
</dbReference>
<keyword evidence="5" id="KW-0378">Hydrolase</keyword>
<feature type="domain" description="Tyrosine-protein phosphatase" evidence="10">
    <location>
        <begin position="299"/>
        <end position="440"/>
    </location>
</feature>
<evidence type="ECO:0000256" key="6">
    <source>
        <dbReference type="ARBA" id="ARBA00022912"/>
    </source>
</evidence>
<feature type="compositionally biased region" description="Basic and acidic residues" evidence="9">
    <location>
        <begin position="476"/>
        <end position="485"/>
    </location>
</feature>
<keyword evidence="14" id="KW-1185">Reference proteome</keyword>
<evidence type="ECO:0000259" key="10">
    <source>
        <dbReference type="PROSITE" id="PS50054"/>
    </source>
</evidence>
<dbReference type="PANTHER" id="PTHR45864">
    <property type="entry name" value="SLINGSHOT PROTEIN PHOSPHATASE HOMOLOG"/>
    <property type="match status" value="1"/>
</dbReference>
<dbReference type="InterPro" id="IPR043588">
    <property type="entry name" value="SSH-N"/>
</dbReference>
<feature type="region of interest" description="Disordered" evidence="9">
    <location>
        <begin position="925"/>
        <end position="956"/>
    </location>
</feature>
<dbReference type="PANTHER" id="PTHR45864:SF2">
    <property type="entry name" value="PROTEIN PHOSPHATASE SLINGSHOT"/>
    <property type="match status" value="1"/>
</dbReference>
<dbReference type="InterPro" id="IPR029021">
    <property type="entry name" value="Prot-tyrosine_phosphatase-like"/>
</dbReference>
<dbReference type="Pfam" id="PF23040">
    <property type="entry name" value="PH_SSH1-like_1st"/>
    <property type="match status" value="1"/>
</dbReference>
<evidence type="ECO:0000256" key="2">
    <source>
        <dbReference type="ARBA" id="ARBA00009580"/>
    </source>
</evidence>
<feature type="region of interest" description="Disordered" evidence="9">
    <location>
        <begin position="1241"/>
        <end position="1354"/>
    </location>
</feature>
<feature type="region of interest" description="Disordered" evidence="9">
    <location>
        <begin position="870"/>
        <end position="889"/>
    </location>
</feature>
<dbReference type="Pfam" id="PF00782">
    <property type="entry name" value="DSPc"/>
    <property type="match status" value="1"/>
</dbReference>
<dbReference type="PROSITE" id="PS50054">
    <property type="entry name" value="TYR_PHOSPHATASE_DUAL"/>
    <property type="match status" value="1"/>
</dbReference>
<dbReference type="PROSITE" id="PS00383">
    <property type="entry name" value="TYR_PHOSPHATASE_1"/>
    <property type="match status" value="1"/>
</dbReference>
<evidence type="ECO:0000256" key="4">
    <source>
        <dbReference type="ARBA" id="ARBA00022490"/>
    </source>
</evidence>
<evidence type="ECO:0000256" key="5">
    <source>
        <dbReference type="ARBA" id="ARBA00022801"/>
    </source>
</evidence>
<dbReference type="EC" id="3.1.3.16" evidence="3"/>
<evidence type="ECO:0000256" key="8">
    <source>
        <dbReference type="ARBA" id="ARBA00048336"/>
    </source>
</evidence>
<comment type="similarity">
    <text evidence="2">Belongs to the protein-tyrosine phosphatase family.</text>
</comment>
<dbReference type="InterPro" id="IPR020422">
    <property type="entry name" value="TYR_PHOSPHATASE_DUAL_dom"/>
</dbReference>
<name>A0AAW0XJP3_CHEQU</name>
<dbReference type="EMBL" id="JARKIK010000035">
    <property type="protein sequence ID" value="KAK8739894.1"/>
    <property type="molecule type" value="Genomic_DNA"/>
</dbReference>
<feature type="region of interest" description="Disordered" evidence="9">
    <location>
        <begin position="760"/>
        <end position="790"/>
    </location>
</feature>
<gene>
    <name evidence="13" type="ORF">OTU49_003249</name>
</gene>
<sequence length="1354" mass="151134">MALVTIQRSPSVSSSPPSSEYGSSGHSLEEEEQKNRSLSEYYFAVKGFGVLLPKNECQLGRGRRTGTAPPDIQGHLQAMLHLLCPGDTLHMAVRLESQHVGRVRYLAVTGRTGRQDKEEDCLLGIDFTGEKPSIGLVLPVLADTRINLNGDGGFSVCTGGRKHIFKPISVQAMWSALQTLHKSSSRAQDAHYFLGGVNHDWVGYYERGMGSDQSCINEWNAMDSLESKRPPSPDSLTDKEETQLLIRSKLKEIMMSVDIDEVTSKYIRQRLEEDLAMNLFKFKSYIDQEMLVILGQMDAATEIFPHVYLGSEWNASNLDELQSNGVGYILNVTKEIDNFYPGTFDYLNIRVYDDEKTELLKHWDSTFRYISQVKEKDSKVLVHCKMGISRSASVVIAYAMKEFNMTLEEALALVKKKRTCIKPNQAFCNQLKTYEGILDASRQRHNILWRSKSETNLKSASAQANKPNVRGCRNSHLSDDVDHSKKGSRRKSTEEMTFESTSNSISLRVPTPCNLHNGDQHRRPKSWSPDDHTAGLLFPQNMEEGGNDLGDSWRLSQSLNVQSWRAHVTLQQRDLRDMSVEGSAKDKQEDEVSLPVVEALNPLYTDNPTGSTINEVSALQLSSSVKDRINEFENVQSTNQTITKKAQNVKKGDIIHIQNTVTCSDDFNTHSSTAELDKVIETLLAPGEDLQDSEPVVSQTKPAAQKLQAVLVPSQIWLEEKCEVEENMDITESPVGVTKESVTWPAGIVKRQKQDFEEKVKINDVKSGPDKEVDSPISRQSSSGSLSGQLQKVEIIRSPSYGRQDSVGSDIVKRDDPFSVKLDKVFDREERKQQRMSTVIPNGGDVKDTPSRNSSWGSFDSAVVLADRDTPSRQSSWGSCDTRGTVGTIPSRNSSFGTFDIKQQPLRENLEIVILNSNLAGTYFEKDPGPFSPGTIRRNKGRNSDNKEGIGDDSKIQSNEIENFEDGIMEDAFQCRPVANVKAYGPAPYKSPIERVTPMEITDEGMVETSDGFLDHHQSTPTLNICIPDSTNPSTLTRSQPNISCTTISLTQGSAPLSSNIDLSGNDSLNSNKRNSVTEEVPLPGTVKQHKELLESKSQEGAFSELRINQEKLPQPTYTRSQSYCDLEMEKTEVGLPHHLGRSFSEKRAKFEGQLESETEGGKVKKITRALEQQNEDDKIRLFRMKGIRKRSHSLERLSTSPTSPGCSPRQLLEQLLVQKKESPSEEICVKSLVVKFEDPQEQRVPKVQTRSVRAKSDSSTPDKFLPPVPQRKSSLDYNFKPALRAQSQPPQTPVRQMTPGGSLSPTVMPPSHKPPPGGRGQACGTEVRQKKQQGKTHPLTKLTRTNRENYHTM</sequence>
<evidence type="ECO:0000256" key="7">
    <source>
        <dbReference type="ARBA" id="ARBA00023212"/>
    </source>
</evidence>
<feature type="compositionally biased region" description="Basic and acidic residues" evidence="9">
    <location>
        <begin position="942"/>
        <end position="955"/>
    </location>
</feature>
<accession>A0AAW0XJP3</accession>
<feature type="region of interest" description="Disordered" evidence="9">
    <location>
        <begin position="456"/>
        <end position="529"/>
    </location>
</feature>
<dbReference type="Proteomes" id="UP001445076">
    <property type="component" value="Unassembled WGS sequence"/>
</dbReference>
<proteinExistence type="inferred from homology"/>
<dbReference type="PROSITE" id="PS50056">
    <property type="entry name" value="TYR_PHOSPHATASE_2"/>
    <property type="match status" value="1"/>
</dbReference>
<evidence type="ECO:0000313" key="14">
    <source>
        <dbReference type="Proteomes" id="UP001445076"/>
    </source>
</evidence>
<keyword evidence="4" id="KW-0963">Cytoplasm</keyword>
<feature type="compositionally biased region" description="Polar residues" evidence="9">
    <location>
        <begin position="456"/>
        <end position="466"/>
    </location>
</feature>
<comment type="caution">
    <text evidence="13">The sequence shown here is derived from an EMBL/GenBank/DDBJ whole genome shotgun (WGS) entry which is preliminary data.</text>
</comment>
<keyword evidence="7" id="KW-0206">Cytoskeleton</keyword>
<dbReference type="InterPro" id="IPR043587">
    <property type="entry name" value="Phosphatase_SSH-like"/>
</dbReference>
<evidence type="ECO:0000256" key="9">
    <source>
        <dbReference type="SAM" id="MobiDB-lite"/>
    </source>
</evidence>
<feature type="compositionally biased region" description="Low complexity" evidence="9">
    <location>
        <begin position="9"/>
        <end position="26"/>
    </location>
</feature>
<feature type="compositionally biased region" description="Polar residues" evidence="9">
    <location>
        <begin position="1286"/>
        <end position="1306"/>
    </location>
</feature>
<dbReference type="InterPro" id="IPR000387">
    <property type="entry name" value="Tyr_Pase_dom"/>
</dbReference>
<dbReference type="InterPro" id="IPR016130">
    <property type="entry name" value="Tyr_Pase_AS"/>
</dbReference>
<feature type="compositionally biased region" description="Low complexity" evidence="9">
    <location>
        <begin position="780"/>
        <end position="790"/>
    </location>
</feature>
<comment type="catalytic activity">
    <reaction evidence="8">
        <text>O-phospho-L-threonyl-[protein] + H2O = L-threonyl-[protein] + phosphate</text>
        <dbReference type="Rhea" id="RHEA:47004"/>
        <dbReference type="Rhea" id="RHEA-COMP:11060"/>
        <dbReference type="Rhea" id="RHEA-COMP:11605"/>
        <dbReference type="ChEBI" id="CHEBI:15377"/>
        <dbReference type="ChEBI" id="CHEBI:30013"/>
        <dbReference type="ChEBI" id="CHEBI:43474"/>
        <dbReference type="ChEBI" id="CHEBI:61977"/>
        <dbReference type="EC" id="3.1.3.16"/>
    </reaction>
</comment>
<feature type="domain" description="DEK-C" evidence="12">
    <location>
        <begin position="240"/>
        <end position="295"/>
    </location>
</feature>
<evidence type="ECO:0000256" key="1">
    <source>
        <dbReference type="ARBA" id="ARBA00004245"/>
    </source>
</evidence>
<protein>
    <recommendedName>
        <fullName evidence="3">protein-serine/threonine phosphatase</fullName>
        <ecNumber evidence="3">3.1.3.16</ecNumber>
    </recommendedName>
</protein>
<evidence type="ECO:0000256" key="3">
    <source>
        <dbReference type="ARBA" id="ARBA00013081"/>
    </source>
</evidence>
<dbReference type="InterPro" id="IPR014876">
    <property type="entry name" value="DEK_C"/>
</dbReference>
<feature type="region of interest" description="Disordered" evidence="9">
    <location>
        <begin position="1"/>
        <end position="32"/>
    </location>
</feature>
<dbReference type="Pfam" id="PF08766">
    <property type="entry name" value="DEK_C"/>
    <property type="match status" value="1"/>
</dbReference>
<reference evidence="13 14" key="1">
    <citation type="journal article" date="2024" name="BMC Genomics">
        <title>Genome assembly of redclaw crayfish (Cherax quadricarinatus) provides insights into its immune adaptation and hypoxia tolerance.</title>
        <authorList>
            <person name="Liu Z."/>
            <person name="Zheng J."/>
            <person name="Li H."/>
            <person name="Fang K."/>
            <person name="Wang S."/>
            <person name="He J."/>
            <person name="Zhou D."/>
            <person name="Weng S."/>
            <person name="Chi M."/>
            <person name="Gu Z."/>
            <person name="He J."/>
            <person name="Li F."/>
            <person name="Wang M."/>
        </authorList>
    </citation>
    <scope>NUCLEOTIDE SEQUENCE [LARGE SCALE GENOMIC DNA]</scope>
    <source>
        <strain evidence="13">ZL_2023a</strain>
    </source>
</reference>
<feature type="region of interest" description="Disordered" evidence="9">
    <location>
        <begin position="832"/>
        <end position="854"/>
    </location>
</feature>